<gene>
    <name evidence="1" type="ORF">SAMN05421741_12160</name>
</gene>
<dbReference type="AlphaFoldDB" id="A0A1I5EPT2"/>
<dbReference type="RefSeq" id="WP_091525278.1">
    <property type="nucleotide sequence ID" value="NZ_FOVI01000021.1"/>
</dbReference>
<sequence>MKNILVKSLFIVGLILTISCKKEANQTDTSTNDTIIQFKEIPFDIDGQQNELSFINNKQVTLFASTDTVKSQIKTIENSPSQRIFLVNESDEFYEVNYFSYGNNPLSYNGFVKKKHFKMKDEFSLQSVDLNEIRYSNLNGDYDDQSKSFEKYGTVKLINKQSYLQNRRKGNTTFIFSKNNIETNSQKGVYSFRTNSGEQVEIPIKNIDEETGQESIATSLGFSPILQSYVFRVNEDNETLYSFYSKRNAQEEVQYKSTLPVYHKESQQFAELINDNDAGCLLIISGLDNNFRFKEKLLANFTNFKIVPNTLYWINEKSVIVEAVHTNQTNNPSKSEYLLIEFSL</sequence>
<accession>A0A1I5EPT2</accession>
<dbReference type="PROSITE" id="PS51257">
    <property type="entry name" value="PROKAR_LIPOPROTEIN"/>
    <property type="match status" value="1"/>
</dbReference>
<keyword evidence="2" id="KW-1185">Reference proteome</keyword>
<dbReference type="EMBL" id="FOVI01000021">
    <property type="protein sequence ID" value="SFO13041.1"/>
    <property type="molecule type" value="Genomic_DNA"/>
</dbReference>
<evidence type="ECO:0000313" key="2">
    <source>
        <dbReference type="Proteomes" id="UP000199036"/>
    </source>
</evidence>
<proteinExistence type="predicted"/>
<dbReference type="Proteomes" id="UP000199036">
    <property type="component" value="Unassembled WGS sequence"/>
</dbReference>
<protein>
    <submittedName>
        <fullName evidence="1">Uncharacterized protein</fullName>
    </submittedName>
</protein>
<dbReference type="OrthoDB" id="1314349at2"/>
<reference evidence="2" key="1">
    <citation type="submission" date="2016-10" db="EMBL/GenBank/DDBJ databases">
        <authorList>
            <person name="Varghese N."/>
            <person name="Submissions S."/>
        </authorList>
    </citation>
    <scope>NUCLEOTIDE SEQUENCE [LARGE SCALE GENOMIC DNA]</scope>
    <source>
        <strain evidence="2">DS-12</strain>
    </source>
</reference>
<dbReference type="STRING" id="913024.SAMN05421741_12160"/>
<evidence type="ECO:0000313" key="1">
    <source>
        <dbReference type="EMBL" id="SFO13041.1"/>
    </source>
</evidence>
<organism evidence="1 2">
    <name type="scientific">Paenimyroides ummariense</name>
    <dbReference type="NCBI Taxonomy" id="913024"/>
    <lineage>
        <taxon>Bacteria</taxon>
        <taxon>Pseudomonadati</taxon>
        <taxon>Bacteroidota</taxon>
        <taxon>Flavobacteriia</taxon>
        <taxon>Flavobacteriales</taxon>
        <taxon>Flavobacteriaceae</taxon>
        <taxon>Paenimyroides</taxon>
    </lineage>
</organism>
<name>A0A1I5EPT2_9FLAO</name>